<feature type="transmembrane region" description="Helical" evidence="8">
    <location>
        <begin position="142"/>
        <end position="162"/>
    </location>
</feature>
<evidence type="ECO:0000256" key="5">
    <source>
        <dbReference type="ARBA" id="ARBA00023136"/>
    </source>
</evidence>
<evidence type="ECO:0000313" key="9">
    <source>
        <dbReference type="EMBL" id="CAH1404147.1"/>
    </source>
</evidence>
<comment type="similarity">
    <text evidence="8">Belongs to the insect chemoreceptor superfamily. Gustatory receptor (GR) family.</text>
</comment>
<keyword evidence="7 8" id="KW-0807">Transducer</keyword>
<comment type="function">
    <text evidence="8">Gustatory receptor which mediates acceptance or avoidance behavior, depending on its substrates.</text>
</comment>
<keyword evidence="4 8" id="KW-1133">Transmembrane helix</keyword>
<dbReference type="GO" id="GO:0005886">
    <property type="term" value="C:plasma membrane"/>
    <property type="evidence" value="ECO:0007669"/>
    <property type="project" value="UniProtKB-SubCell"/>
</dbReference>
<evidence type="ECO:0000256" key="6">
    <source>
        <dbReference type="ARBA" id="ARBA00023170"/>
    </source>
</evidence>
<evidence type="ECO:0000256" key="8">
    <source>
        <dbReference type="RuleBase" id="RU363108"/>
    </source>
</evidence>
<accession>A0A9P0HM22</accession>
<comment type="subcellular location">
    <subcellularLocation>
        <location evidence="1 8">Cell membrane</location>
        <topology evidence="1 8">Multi-pass membrane protein</topology>
    </subcellularLocation>
</comment>
<dbReference type="GO" id="GO:0030424">
    <property type="term" value="C:axon"/>
    <property type="evidence" value="ECO:0007669"/>
    <property type="project" value="TreeGrafter"/>
</dbReference>
<organism evidence="9 10">
    <name type="scientific">Nezara viridula</name>
    <name type="common">Southern green stink bug</name>
    <name type="synonym">Cimex viridulus</name>
    <dbReference type="NCBI Taxonomy" id="85310"/>
    <lineage>
        <taxon>Eukaryota</taxon>
        <taxon>Metazoa</taxon>
        <taxon>Ecdysozoa</taxon>
        <taxon>Arthropoda</taxon>
        <taxon>Hexapoda</taxon>
        <taxon>Insecta</taxon>
        <taxon>Pterygota</taxon>
        <taxon>Neoptera</taxon>
        <taxon>Paraneoptera</taxon>
        <taxon>Hemiptera</taxon>
        <taxon>Heteroptera</taxon>
        <taxon>Panheteroptera</taxon>
        <taxon>Pentatomomorpha</taxon>
        <taxon>Pentatomoidea</taxon>
        <taxon>Pentatomidae</taxon>
        <taxon>Pentatominae</taxon>
        <taxon>Nezara</taxon>
    </lineage>
</organism>
<keyword evidence="5 8" id="KW-0472">Membrane</keyword>
<proteinExistence type="inferred from homology"/>
<dbReference type="GO" id="GO:0043025">
    <property type="term" value="C:neuronal cell body"/>
    <property type="evidence" value="ECO:0007669"/>
    <property type="project" value="TreeGrafter"/>
</dbReference>
<protein>
    <recommendedName>
        <fullName evidence="8">Gustatory receptor</fullName>
    </recommendedName>
</protein>
<dbReference type="GO" id="GO:0050909">
    <property type="term" value="P:sensory perception of taste"/>
    <property type="evidence" value="ECO:0007669"/>
    <property type="project" value="InterPro"/>
</dbReference>
<dbReference type="GO" id="GO:0007635">
    <property type="term" value="P:chemosensory behavior"/>
    <property type="evidence" value="ECO:0007669"/>
    <property type="project" value="TreeGrafter"/>
</dbReference>
<dbReference type="InterPro" id="IPR013604">
    <property type="entry name" value="7TM_chemorcpt"/>
</dbReference>
<evidence type="ECO:0000256" key="4">
    <source>
        <dbReference type="ARBA" id="ARBA00022989"/>
    </source>
</evidence>
<evidence type="ECO:0000256" key="2">
    <source>
        <dbReference type="ARBA" id="ARBA00022475"/>
    </source>
</evidence>
<comment type="caution">
    <text evidence="8">Lacks conserved residue(s) required for the propagation of feature annotation.</text>
</comment>
<keyword evidence="3 8" id="KW-0812">Transmembrane</keyword>
<dbReference type="PANTHER" id="PTHR21143">
    <property type="entry name" value="INVERTEBRATE GUSTATORY RECEPTOR"/>
    <property type="match status" value="1"/>
</dbReference>
<keyword evidence="6 8" id="KW-0675">Receptor</keyword>
<dbReference type="OrthoDB" id="6366728at2759"/>
<feature type="transmembrane region" description="Helical" evidence="8">
    <location>
        <begin position="169"/>
        <end position="190"/>
    </location>
</feature>
<feature type="transmembrane region" description="Helical" evidence="8">
    <location>
        <begin position="45"/>
        <end position="67"/>
    </location>
</feature>
<reference evidence="9" key="1">
    <citation type="submission" date="2022-01" db="EMBL/GenBank/DDBJ databases">
        <authorList>
            <person name="King R."/>
        </authorList>
    </citation>
    <scope>NUCLEOTIDE SEQUENCE</scope>
</reference>
<dbReference type="PANTHER" id="PTHR21143:SF133">
    <property type="entry name" value="GUSTATORY AND PHEROMONE RECEPTOR 32A-RELATED"/>
    <property type="match status" value="1"/>
</dbReference>
<sequence length="318" mass="36497">MEGAREKRPPLELRRWEQTRLVLEGVFSVPRLTGTFPFSTGYEVLFWPSVLVHIVVIILSLLCISLIPYIDPDYCHRGGLLYIFVVRIVKCTTASIYNILSPLWMIYNHKCLKKLLRNVTSVEKEMGNGSLKLNCKHKHLPFLFFPVIGSVIVLMQFVFLYLKCGFLCAFSLAIVVLVPFPALSYVWQYLALHDVLRSLMVRISKLDEADSFVNSYHSLVMAYRAVDKLYGLQAKAVNEQLYKRMVYEDNNNLIHDELLAFHLSSCRKLVFTACGFFNLDNSLICSMIACATTYLVIMLQFTLPTTVHTNLNQSFAHF</sequence>
<dbReference type="Pfam" id="PF08395">
    <property type="entry name" value="7tm_7"/>
    <property type="match status" value="1"/>
</dbReference>
<keyword evidence="2 8" id="KW-1003">Cell membrane</keyword>
<dbReference type="AlphaFoldDB" id="A0A9P0HM22"/>
<evidence type="ECO:0000256" key="1">
    <source>
        <dbReference type="ARBA" id="ARBA00004651"/>
    </source>
</evidence>
<evidence type="ECO:0000313" key="10">
    <source>
        <dbReference type="Proteomes" id="UP001152798"/>
    </source>
</evidence>
<keyword evidence="10" id="KW-1185">Reference proteome</keyword>
<evidence type="ECO:0000256" key="7">
    <source>
        <dbReference type="ARBA" id="ARBA00023224"/>
    </source>
</evidence>
<dbReference type="GO" id="GO:0007165">
    <property type="term" value="P:signal transduction"/>
    <property type="evidence" value="ECO:0007669"/>
    <property type="project" value="UniProtKB-KW"/>
</dbReference>
<dbReference type="Proteomes" id="UP001152798">
    <property type="component" value="Chromosome 6"/>
</dbReference>
<dbReference type="GO" id="GO:0030425">
    <property type="term" value="C:dendrite"/>
    <property type="evidence" value="ECO:0007669"/>
    <property type="project" value="TreeGrafter"/>
</dbReference>
<feature type="transmembrane region" description="Helical" evidence="8">
    <location>
        <begin position="79"/>
        <end position="100"/>
    </location>
</feature>
<evidence type="ECO:0000256" key="3">
    <source>
        <dbReference type="ARBA" id="ARBA00022692"/>
    </source>
</evidence>
<name>A0A9P0HM22_NEZVI</name>
<dbReference type="EMBL" id="OV725082">
    <property type="protein sequence ID" value="CAH1404147.1"/>
    <property type="molecule type" value="Genomic_DNA"/>
</dbReference>
<dbReference type="GO" id="GO:0008049">
    <property type="term" value="P:male courtship behavior"/>
    <property type="evidence" value="ECO:0007669"/>
    <property type="project" value="TreeGrafter"/>
</dbReference>
<gene>
    <name evidence="9" type="ORF">NEZAVI_LOCUS12612</name>
</gene>